<feature type="compositionally biased region" description="Polar residues" evidence="1">
    <location>
        <begin position="16"/>
        <end position="28"/>
    </location>
</feature>
<feature type="region of interest" description="Disordered" evidence="1">
    <location>
        <begin position="52"/>
        <end position="76"/>
    </location>
</feature>
<protein>
    <submittedName>
        <fullName evidence="2">Uncharacterized protein</fullName>
    </submittedName>
</protein>
<keyword evidence="3" id="KW-1185">Reference proteome</keyword>
<dbReference type="EMBL" id="LSRX01001280">
    <property type="protein sequence ID" value="OLP81441.1"/>
    <property type="molecule type" value="Genomic_DNA"/>
</dbReference>
<feature type="compositionally biased region" description="Basic and acidic residues" evidence="1">
    <location>
        <begin position="1"/>
        <end position="15"/>
    </location>
</feature>
<dbReference type="Proteomes" id="UP000186817">
    <property type="component" value="Unassembled WGS sequence"/>
</dbReference>
<accession>A0A1Q9CEV3</accession>
<evidence type="ECO:0000256" key="1">
    <source>
        <dbReference type="SAM" id="MobiDB-lite"/>
    </source>
</evidence>
<comment type="caution">
    <text evidence="2">The sequence shown here is derived from an EMBL/GenBank/DDBJ whole genome shotgun (WGS) entry which is preliminary data.</text>
</comment>
<organism evidence="2 3">
    <name type="scientific">Symbiodinium microadriaticum</name>
    <name type="common">Dinoflagellate</name>
    <name type="synonym">Zooxanthella microadriatica</name>
    <dbReference type="NCBI Taxonomy" id="2951"/>
    <lineage>
        <taxon>Eukaryota</taxon>
        <taxon>Sar</taxon>
        <taxon>Alveolata</taxon>
        <taxon>Dinophyceae</taxon>
        <taxon>Suessiales</taxon>
        <taxon>Symbiodiniaceae</taxon>
        <taxon>Symbiodinium</taxon>
    </lineage>
</organism>
<evidence type="ECO:0000313" key="2">
    <source>
        <dbReference type="EMBL" id="OLP81441.1"/>
    </source>
</evidence>
<reference evidence="2 3" key="1">
    <citation type="submission" date="2016-02" db="EMBL/GenBank/DDBJ databases">
        <title>Genome analysis of coral dinoflagellate symbionts highlights evolutionary adaptations to a symbiotic lifestyle.</title>
        <authorList>
            <person name="Aranda M."/>
            <person name="Li Y."/>
            <person name="Liew Y.J."/>
            <person name="Baumgarten S."/>
            <person name="Simakov O."/>
            <person name="Wilson M."/>
            <person name="Piel J."/>
            <person name="Ashoor H."/>
            <person name="Bougouffa S."/>
            <person name="Bajic V.B."/>
            <person name="Ryu T."/>
            <person name="Ravasi T."/>
            <person name="Bayer T."/>
            <person name="Micklem G."/>
            <person name="Kim H."/>
            <person name="Bhak J."/>
            <person name="Lajeunesse T.C."/>
            <person name="Voolstra C.R."/>
        </authorList>
    </citation>
    <scope>NUCLEOTIDE SEQUENCE [LARGE SCALE GENOMIC DNA]</scope>
    <source>
        <strain evidence="2 3">CCMP2467</strain>
    </source>
</reference>
<dbReference type="OrthoDB" id="10273212at2759"/>
<dbReference type="AlphaFoldDB" id="A0A1Q9CEV3"/>
<feature type="compositionally biased region" description="Polar residues" evidence="1">
    <location>
        <begin position="56"/>
        <end position="76"/>
    </location>
</feature>
<gene>
    <name evidence="2" type="ORF">AK812_SmicGene38013</name>
</gene>
<feature type="region of interest" description="Disordered" evidence="1">
    <location>
        <begin position="1"/>
        <end position="28"/>
    </location>
</feature>
<name>A0A1Q9CEV3_SYMMI</name>
<evidence type="ECO:0000313" key="3">
    <source>
        <dbReference type="Proteomes" id="UP000186817"/>
    </source>
</evidence>
<sequence length="76" mass="8289">MALPHVEEDQVKESSFKTSATLQDAGNSWHSRRKLLSSPCLLRGTWARRGVGVLRSSDSSTKPARENSLSSGAPQH</sequence>
<proteinExistence type="predicted"/>